<accession>A0A6B3BU49</accession>
<evidence type="ECO:0000256" key="2">
    <source>
        <dbReference type="ARBA" id="ARBA00023125"/>
    </source>
</evidence>
<dbReference type="InterPro" id="IPR036390">
    <property type="entry name" value="WH_DNA-bd_sf"/>
</dbReference>
<dbReference type="InterPro" id="IPR011663">
    <property type="entry name" value="UTRA"/>
</dbReference>
<dbReference type="InterPro" id="IPR036388">
    <property type="entry name" value="WH-like_DNA-bd_sf"/>
</dbReference>
<name>A0A6B3BU49_9ACTN</name>
<dbReference type="RefSeq" id="WP_164316009.1">
    <property type="nucleotide sequence ID" value="NZ_JAAGLU010000014.1"/>
</dbReference>
<comment type="caution">
    <text evidence="5">The sequence shown here is derived from an EMBL/GenBank/DDBJ whole genome shotgun (WGS) entry which is preliminary data.</text>
</comment>
<dbReference type="SUPFAM" id="SSF46785">
    <property type="entry name" value="Winged helix' DNA-binding domain"/>
    <property type="match status" value="1"/>
</dbReference>
<dbReference type="InterPro" id="IPR000524">
    <property type="entry name" value="Tscrpt_reg_HTH_GntR"/>
</dbReference>
<reference evidence="5" key="1">
    <citation type="submission" date="2020-01" db="EMBL/GenBank/DDBJ databases">
        <title>Insect and environment-associated Actinomycetes.</title>
        <authorList>
            <person name="Currrie C."/>
            <person name="Chevrette M."/>
            <person name="Carlson C."/>
            <person name="Stubbendieck R."/>
            <person name="Wendt-Pienkowski E."/>
        </authorList>
    </citation>
    <scope>NUCLEOTIDE SEQUENCE</scope>
    <source>
        <strain evidence="5">SID12501</strain>
    </source>
</reference>
<dbReference type="Gene3D" id="3.40.1410.10">
    <property type="entry name" value="Chorismate lyase-like"/>
    <property type="match status" value="1"/>
</dbReference>
<dbReference type="InterPro" id="IPR050679">
    <property type="entry name" value="Bact_HTH_transcr_reg"/>
</dbReference>
<dbReference type="InterPro" id="IPR028978">
    <property type="entry name" value="Chorismate_lyase_/UTRA_dom_sf"/>
</dbReference>
<organism evidence="5">
    <name type="scientific">Streptomyces sp. SID12501</name>
    <dbReference type="NCBI Taxonomy" id="2706042"/>
    <lineage>
        <taxon>Bacteria</taxon>
        <taxon>Bacillati</taxon>
        <taxon>Actinomycetota</taxon>
        <taxon>Actinomycetes</taxon>
        <taxon>Kitasatosporales</taxon>
        <taxon>Streptomycetaceae</taxon>
        <taxon>Streptomyces</taxon>
    </lineage>
</organism>
<gene>
    <name evidence="5" type="ORF">G3I71_19135</name>
</gene>
<dbReference type="AlphaFoldDB" id="A0A6B3BU49"/>
<dbReference type="GO" id="GO:0045892">
    <property type="term" value="P:negative regulation of DNA-templated transcription"/>
    <property type="evidence" value="ECO:0007669"/>
    <property type="project" value="TreeGrafter"/>
</dbReference>
<dbReference type="PANTHER" id="PTHR44846:SF17">
    <property type="entry name" value="GNTR-FAMILY TRANSCRIPTIONAL REGULATOR"/>
    <property type="match status" value="1"/>
</dbReference>
<feature type="domain" description="HTH gntR-type" evidence="4">
    <location>
        <begin position="3"/>
        <end position="71"/>
    </location>
</feature>
<sequence>MALLKYEEIAESLRARIAAGEFAPDEPLPSGRDLAEQWSVSRATAIKAMDVLRSDGVVVAKQGTGFVVTNTPVARPAGARRAGSARISGGMPYERVGEPDWAEPPVRVATALRIDSGVSALRRIRLHRLPDGSPHSYAEAWFPPEIAEASPRLADTAPIAEGTTRYVRRQTGRYPAEGVDVTTVRLATEHESHHLALPEATAVAVILHTAYDQQGRPLVCEEGVTPSPHYEQVETYAM</sequence>
<keyword evidence="3" id="KW-0804">Transcription</keyword>
<evidence type="ECO:0000256" key="3">
    <source>
        <dbReference type="ARBA" id="ARBA00023163"/>
    </source>
</evidence>
<dbReference type="SMART" id="SM00345">
    <property type="entry name" value="HTH_GNTR"/>
    <property type="match status" value="1"/>
</dbReference>
<dbReference type="PROSITE" id="PS50949">
    <property type="entry name" value="HTH_GNTR"/>
    <property type="match status" value="1"/>
</dbReference>
<dbReference type="Pfam" id="PF07702">
    <property type="entry name" value="UTRA"/>
    <property type="match status" value="1"/>
</dbReference>
<dbReference type="SMART" id="SM00866">
    <property type="entry name" value="UTRA"/>
    <property type="match status" value="1"/>
</dbReference>
<evidence type="ECO:0000313" key="5">
    <source>
        <dbReference type="EMBL" id="NEC87894.1"/>
    </source>
</evidence>
<dbReference type="SUPFAM" id="SSF64288">
    <property type="entry name" value="Chorismate lyase-like"/>
    <property type="match status" value="1"/>
</dbReference>
<dbReference type="EMBL" id="JAAGLU010000014">
    <property type="protein sequence ID" value="NEC87894.1"/>
    <property type="molecule type" value="Genomic_DNA"/>
</dbReference>
<dbReference type="GO" id="GO:0003700">
    <property type="term" value="F:DNA-binding transcription factor activity"/>
    <property type="evidence" value="ECO:0007669"/>
    <property type="project" value="InterPro"/>
</dbReference>
<proteinExistence type="predicted"/>
<keyword evidence="1" id="KW-0805">Transcription regulation</keyword>
<keyword evidence="2" id="KW-0238">DNA-binding</keyword>
<dbReference type="PANTHER" id="PTHR44846">
    <property type="entry name" value="MANNOSYL-D-GLYCERATE TRANSPORT/METABOLISM SYSTEM REPRESSOR MNGR-RELATED"/>
    <property type="match status" value="1"/>
</dbReference>
<evidence type="ECO:0000256" key="1">
    <source>
        <dbReference type="ARBA" id="ARBA00023015"/>
    </source>
</evidence>
<protein>
    <submittedName>
        <fullName evidence="5">GntR family transcriptional regulator</fullName>
    </submittedName>
</protein>
<dbReference type="GO" id="GO:0003677">
    <property type="term" value="F:DNA binding"/>
    <property type="evidence" value="ECO:0007669"/>
    <property type="project" value="UniProtKB-KW"/>
</dbReference>
<dbReference type="Pfam" id="PF00392">
    <property type="entry name" value="GntR"/>
    <property type="match status" value="1"/>
</dbReference>
<dbReference type="PRINTS" id="PR00035">
    <property type="entry name" value="HTHGNTR"/>
</dbReference>
<evidence type="ECO:0000259" key="4">
    <source>
        <dbReference type="PROSITE" id="PS50949"/>
    </source>
</evidence>
<dbReference type="Gene3D" id="1.10.10.10">
    <property type="entry name" value="Winged helix-like DNA-binding domain superfamily/Winged helix DNA-binding domain"/>
    <property type="match status" value="1"/>
</dbReference>
<dbReference type="CDD" id="cd07377">
    <property type="entry name" value="WHTH_GntR"/>
    <property type="match status" value="1"/>
</dbReference>